<dbReference type="GO" id="GO:0008967">
    <property type="term" value="F:phosphoglycolate phosphatase activity"/>
    <property type="evidence" value="ECO:0007669"/>
    <property type="project" value="TreeGrafter"/>
</dbReference>
<dbReference type="EMBL" id="CP021121">
    <property type="protein sequence ID" value="ARQ67546.1"/>
    <property type="molecule type" value="Genomic_DNA"/>
</dbReference>
<organism evidence="1 2">
    <name type="scientific">Streptomyces marincola</name>
    <dbReference type="NCBI Taxonomy" id="2878388"/>
    <lineage>
        <taxon>Bacteria</taxon>
        <taxon>Bacillati</taxon>
        <taxon>Actinomycetota</taxon>
        <taxon>Actinomycetes</taxon>
        <taxon>Kitasatosporales</taxon>
        <taxon>Streptomycetaceae</taxon>
        <taxon>Streptomyces</taxon>
    </lineage>
</organism>
<dbReference type="InterPro" id="IPR036412">
    <property type="entry name" value="HAD-like_sf"/>
</dbReference>
<dbReference type="Proteomes" id="UP000194218">
    <property type="component" value="Chromosome"/>
</dbReference>
<keyword evidence="2" id="KW-1185">Reference proteome</keyword>
<name>A0A1W7CS86_9ACTN</name>
<sequence length="249" mass="27486">MSRVLALDFDGVIADALDECALVTLLGARPLDRSVPGREQIASMRAREGGAYLARFRHVRDYSRLLDHFVVAHLPEGGRVADQAAFDALFRTLPAGHVRDFTARATAAREWFRTREPAFWLDLHTLYPGVPELLRRHRGSVVVVTAKDEGSVRAILRRHGLEDTVREVFGECARKADAVRDVAGRWGVSPADVTFVDDNLANVRAVAATGADARWARWGYQTPEHRAEAERYAVPSLELADLAALAPVA</sequence>
<gene>
    <name evidence="1" type="ORF">CAG99_00730</name>
</gene>
<proteinExistence type="predicted"/>
<dbReference type="SFLD" id="SFLDG01129">
    <property type="entry name" value="C1.5:_HAD__Beta-PGM__Phosphata"/>
    <property type="match status" value="1"/>
</dbReference>
<dbReference type="CDD" id="cd01427">
    <property type="entry name" value="HAD_like"/>
    <property type="match status" value="1"/>
</dbReference>
<dbReference type="SUPFAM" id="SSF56784">
    <property type="entry name" value="HAD-like"/>
    <property type="match status" value="1"/>
</dbReference>
<dbReference type="InterPro" id="IPR023214">
    <property type="entry name" value="HAD_sf"/>
</dbReference>
<dbReference type="Pfam" id="PF00702">
    <property type="entry name" value="Hydrolase"/>
    <property type="match status" value="1"/>
</dbReference>
<dbReference type="OrthoDB" id="368044at2"/>
<evidence type="ECO:0000313" key="1">
    <source>
        <dbReference type="EMBL" id="ARQ67546.1"/>
    </source>
</evidence>
<evidence type="ECO:0008006" key="3">
    <source>
        <dbReference type="Google" id="ProtNLM"/>
    </source>
</evidence>
<dbReference type="Gene3D" id="3.40.50.1000">
    <property type="entry name" value="HAD superfamily/HAD-like"/>
    <property type="match status" value="1"/>
</dbReference>
<dbReference type="PANTHER" id="PTHR43434">
    <property type="entry name" value="PHOSPHOGLYCOLATE PHOSPHATASE"/>
    <property type="match status" value="1"/>
</dbReference>
<dbReference type="KEGG" id="smao:CAG99_00730"/>
<dbReference type="InterPro" id="IPR050155">
    <property type="entry name" value="HAD-like_hydrolase_sf"/>
</dbReference>
<dbReference type="RefSeq" id="WP_086157067.1">
    <property type="nucleotide sequence ID" value="NZ_CP021121.1"/>
</dbReference>
<reference evidence="1 2" key="1">
    <citation type="submission" date="2017-05" db="EMBL/GenBank/DDBJ databases">
        <title>Complete genome sequence of Streptomyces sp. SCSIO 03032 revealed the diverse biosynthetic pathways for its bioactive secondary metabolites.</title>
        <authorList>
            <person name="Ma L."/>
            <person name="Zhu Y."/>
            <person name="Zhang W."/>
            <person name="Zhang G."/>
            <person name="Tian X."/>
            <person name="Zhang S."/>
            <person name="Zhang C."/>
        </authorList>
    </citation>
    <scope>NUCLEOTIDE SEQUENCE [LARGE SCALE GENOMIC DNA]</scope>
    <source>
        <strain evidence="1 2">SCSIO 03032</strain>
    </source>
</reference>
<dbReference type="SFLD" id="SFLDS00003">
    <property type="entry name" value="Haloacid_Dehalogenase"/>
    <property type="match status" value="1"/>
</dbReference>
<accession>A0A1W7CS86</accession>
<dbReference type="PANTHER" id="PTHR43434:SF1">
    <property type="entry name" value="PHOSPHOGLYCOLATE PHOSPHATASE"/>
    <property type="match status" value="1"/>
</dbReference>
<evidence type="ECO:0000313" key="2">
    <source>
        <dbReference type="Proteomes" id="UP000194218"/>
    </source>
</evidence>
<dbReference type="AlphaFoldDB" id="A0A1W7CS86"/>
<protein>
    <recommendedName>
        <fullName evidence="3">HAD family hydrolase</fullName>
    </recommendedName>
</protein>
<dbReference type="GO" id="GO:0006281">
    <property type="term" value="P:DNA repair"/>
    <property type="evidence" value="ECO:0007669"/>
    <property type="project" value="TreeGrafter"/>
</dbReference>